<dbReference type="Pfam" id="PF18895">
    <property type="entry name" value="T4SS_pilin"/>
    <property type="match status" value="1"/>
</dbReference>
<proteinExistence type="predicted"/>
<evidence type="ECO:0000313" key="2">
    <source>
        <dbReference type="EMBL" id="PIP73158.1"/>
    </source>
</evidence>
<evidence type="ECO:0000256" key="1">
    <source>
        <dbReference type="SAM" id="Phobius"/>
    </source>
</evidence>
<gene>
    <name evidence="2" type="ORF">COW88_02815</name>
</gene>
<keyword evidence="1" id="KW-0472">Membrane</keyword>
<feature type="transmembrane region" description="Helical" evidence="1">
    <location>
        <begin position="60"/>
        <end position="78"/>
    </location>
</feature>
<comment type="caution">
    <text evidence="2">The sequence shown here is derived from an EMBL/GenBank/DDBJ whole genome shotgun (WGS) entry which is preliminary data.</text>
</comment>
<accession>A0A2H0CUR7</accession>
<reference evidence="2 3" key="1">
    <citation type="submission" date="2017-09" db="EMBL/GenBank/DDBJ databases">
        <title>Depth-based differentiation of microbial function through sediment-hosted aquifers and enrichment of novel symbionts in the deep terrestrial subsurface.</title>
        <authorList>
            <person name="Probst A.J."/>
            <person name="Ladd B."/>
            <person name="Jarett J.K."/>
            <person name="Geller-Mcgrath D.E."/>
            <person name="Sieber C.M."/>
            <person name="Emerson J.B."/>
            <person name="Anantharaman K."/>
            <person name="Thomas B.C."/>
            <person name="Malmstrom R."/>
            <person name="Stieglmeier M."/>
            <person name="Klingl A."/>
            <person name="Woyke T."/>
            <person name="Ryan C.M."/>
            <person name="Banfield J.F."/>
        </authorList>
    </citation>
    <scope>NUCLEOTIDE SEQUENCE [LARGE SCALE GENOMIC DNA]</scope>
    <source>
        <strain evidence="2">CG22_combo_CG10-13_8_21_14_all_47_15</strain>
    </source>
</reference>
<feature type="transmembrane region" description="Helical" evidence="1">
    <location>
        <begin position="99"/>
        <end position="124"/>
    </location>
</feature>
<dbReference type="Proteomes" id="UP000230638">
    <property type="component" value="Unassembled WGS sequence"/>
</dbReference>
<name>A0A2H0CUR7_9BACT</name>
<protein>
    <submittedName>
        <fullName evidence="2">Uncharacterized protein</fullName>
    </submittedName>
</protein>
<organism evidence="2 3">
    <name type="scientific">Candidatus Lloydbacteria bacterium CG22_combo_CG10-13_8_21_14_all_47_15</name>
    <dbReference type="NCBI Taxonomy" id="1974635"/>
    <lineage>
        <taxon>Bacteria</taxon>
        <taxon>Candidatus Lloydiibacteriota</taxon>
    </lineage>
</organism>
<dbReference type="AlphaFoldDB" id="A0A2H0CUR7"/>
<keyword evidence="1" id="KW-0812">Transmembrane</keyword>
<evidence type="ECO:0000313" key="3">
    <source>
        <dbReference type="Proteomes" id="UP000230638"/>
    </source>
</evidence>
<sequence length="137" mass="14769">MRTSNRTSINTRINATASDAKVAFSPMVALVVALAFLIPAISFAAPSNFAQLLGLIRDSIIKPFIPVVIALGLLAFIWGVTKYMTANGDPQKRSEGTKFIIWGLVGLFVMISVWGLVAILSVTFQLDTGSLPFPTLR</sequence>
<keyword evidence="1" id="KW-1133">Transmembrane helix</keyword>
<dbReference type="EMBL" id="PCTL01000028">
    <property type="protein sequence ID" value="PIP73158.1"/>
    <property type="molecule type" value="Genomic_DNA"/>
</dbReference>
<dbReference type="InterPro" id="IPR043993">
    <property type="entry name" value="T4SS_pilin"/>
</dbReference>